<proteinExistence type="predicted"/>
<evidence type="ECO:0000313" key="3">
    <source>
        <dbReference type="Proteomes" id="UP000430202"/>
    </source>
</evidence>
<protein>
    <recommendedName>
        <fullName evidence="1">DUF2383 domain-containing protein</fullName>
    </recommendedName>
</protein>
<feature type="domain" description="DUF2383" evidence="1">
    <location>
        <begin position="15"/>
        <end position="124"/>
    </location>
</feature>
<dbReference type="NCBIfam" id="TIGR02284">
    <property type="entry name" value="PA2169 family four-helix-bundle protein"/>
    <property type="match status" value="1"/>
</dbReference>
<keyword evidence="3" id="KW-1185">Reference proteome</keyword>
<gene>
    <name evidence="2" type="ORF">MARI151_10177</name>
</gene>
<dbReference type="Gene3D" id="1.20.1260.10">
    <property type="match status" value="1"/>
</dbReference>
<sequence length="157" mass="17957">MPTKFNIMNNDIKKIEDSLKDLVSKNEDAIKGFEKASENSKDVGIKSYFEKKVVDRMQFLRELRAAVPELDLGRVEIEGSAAGTLHRTWMDIKAFFADDNDEAMLEEAVRGDKAAINDYDNALAETMMPHRLKEIIRAQRNELQNALETSEVLEDHR</sequence>
<dbReference type="InterPro" id="IPR012347">
    <property type="entry name" value="Ferritin-like"/>
</dbReference>
<dbReference type="InterPro" id="IPR011971">
    <property type="entry name" value="CHP02284"/>
</dbReference>
<organism evidence="2 3">
    <name type="scientific">Maribacter litoralis</name>
    <dbReference type="NCBI Taxonomy" id="2059726"/>
    <lineage>
        <taxon>Bacteria</taxon>
        <taxon>Pseudomonadati</taxon>
        <taxon>Bacteroidota</taxon>
        <taxon>Flavobacteriia</taxon>
        <taxon>Flavobacteriales</taxon>
        <taxon>Flavobacteriaceae</taxon>
        <taxon>Maribacter</taxon>
    </lineage>
</organism>
<dbReference type="Proteomes" id="UP000430202">
    <property type="component" value="Unassembled WGS sequence"/>
</dbReference>
<dbReference type="InterPro" id="IPR019052">
    <property type="entry name" value="DUF2383"/>
</dbReference>
<dbReference type="Pfam" id="PF09537">
    <property type="entry name" value="DUF2383"/>
    <property type="match status" value="1"/>
</dbReference>
<dbReference type="EMBL" id="CABWLR010000001">
    <property type="protein sequence ID" value="VXA97580.1"/>
    <property type="molecule type" value="Genomic_DNA"/>
</dbReference>
<dbReference type="OrthoDB" id="282393at2"/>
<reference evidence="2 3" key="1">
    <citation type="submission" date="2019-10" db="EMBL/GenBank/DDBJ databases">
        <authorList>
            <person name="Karimi E."/>
        </authorList>
    </citation>
    <scope>NUCLEOTIDE SEQUENCE [LARGE SCALE GENOMIC DNA]</scope>
    <source>
        <strain evidence="2">Maribacter sp. 151</strain>
    </source>
</reference>
<name>A0A653LYL4_9FLAO</name>
<dbReference type="AlphaFoldDB" id="A0A653LYL4"/>
<evidence type="ECO:0000259" key="1">
    <source>
        <dbReference type="Pfam" id="PF09537"/>
    </source>
</evidence>
<accession>A0A653LYL4</accession>
<evidence type="ECO:0000313" key="2">
    <source>
        <dbReference type="EMBL" id="VXA97580.1"/>
    </source>
</evidence>